<comment type="caution">
    <text evidence="3">The sequence shown here is derived from an EMBL/GenBank/DDBJ whole genome shotgun (WGS) entry which is preliminary data.</text>
</comment>
<evidence type="ECO:0000313" key="3">
    <source>
        <dbReference type="EMBL" id="MBA2895513.1"/>
    </source>
</evidence>
<keyword evidence="4" id="KW-1185">Reference proteome</keyword>
<reference evidence="3 4" key="1">
    <citation type="submission" date="2020-07" db="EMBL/GenBank/DDBJ databases">
        <title>Genomic Encyclopedia of Type Strains, Phase IV (KMG-IV): sequencing the most valuable type-strain genomes for metagenomic binning, comparative biology and taxonomic classification.</title>
        <authorList>
            <person name="Goeker M."/>
        </authorList>
    </citation>
    <scope>NUCLEOTIDE SEQUENCE [LARGE SCALE GENOMIC DNA]</scope>
    <source>
        <strain evidence="3 4">DSM 45533</strain>
    </source>
</reference>
<dbReference type="EMBL" id="JACDUR010000007">
    <property type="protein sequence ID" value="MBA2895513.1"/>
    <property type="molecule type" value="Genomic_DNA"/>
</dbReference>
<sequence>MTTITQLSELTGDYVLDPARTTIGFVGRHTMATRVRGRFDAFAGHARLDGEDPSRSSVGITIEAASLRTRDDRRDQHLRRRFLHADEHPAIAFTSTRVERAGGNTFVVTGDLTIRGVSRPVTVEFELTGPEPSFTGRATINRRDWGVNWNAATALLLEDAVVLELEVRLVRHAR</sequence>
<evidence type="ECO:0000256" key="1">
    <source>
        <dbReference type="ARBA" id="ARBA00008812"/>
    </source>
</evidence>
<gene>
    <name evidence="3" type="ORF">HNR30_006899</name>
</gene>
<accession>A0A7W0CQK1</accession>
<organism evidence="3 4">
    <name type="scientific">Nonomuraea soli</name>
    <dbReference type="NCBI Taxonomy" id="1032476"/>
    <lineage>
        <taxon>Bacteria</taxon>
        <taxon>Bacillati</taxon>
        <taxon>Actinomycetota</taxon>
        <taxon>Actinomycetes</taxon>
        <taxon>Streptosporangiales</taxon>
        <taxon>Streptosporangiaceae</taxon>
        <taxon>Nonomuraea</taxon>
    </lineage>
</organism>
<proteinExistence type="inferred from homology"/>
<dbReference type="RefSeq" id="WP_181614252.1">
    <property type="nucleotide sequence ID" value="NZ_BAABAM010000009.1"/>
</dbReference>
<dbReference type="PANTHER" id="PTHR34406">
    <property type="entry name" value="PROTEIN YCEI"/>
    <property type="match status" value="1"/>
</dbReference>
<dbReference type="Proteomes" id="UP000530928">
    <property type="component" value="Unassembled WGS sequence"/>
</dbReference>
<dbReference type="PANTHER" id="PTHR34406:SF1">
    <property type="entry name" value="PROTEIN YCEI"/>
    <property type="match status" value="1"/>
</dbReference>
<dbReference type="InterPro" id="IPR007372">
    <property type="entry name" value="Lipid/polyisoprenoid-bd_YceI"/>
</dbReference>
<dbReference type="AlphaFoldDB" id="A0A7W0CQK1"/>
<comment type="similarity">
    <text evidence="1">Belongs to the UPF0312 family.</text>
</comment>
<dbReference type="SUPFAM" id="SSF101874">
    <property type="entry name" value="YceI-like"/>
    <property type="match status" value="1"/>
</dbReference>
<dbReference type="Gene3D" id="2.40.128.110">
    <property type="entry name" value="Lipid/polyisoprenoid-binding, YceI-like"/>
    <property type="match status" value="1"/>
</dbReference>
<evidence type="ECO:0000313" key="4">
    <source>
        <dbReference type="Proteomes" id="UP000530928"/>
    </source>
</evidence>
<dbReference type="Pfam" id="PF04264">
    <property type="entry name" value="YceI"/>
    <property type="match status" value="1"/>
</dbReference>
<protein>
    <submittedName>
        <fullName evidence="3">Polyisoprenoid-binding protein YceI</fullName>
    </submittedName>
</protein>
<dbReference type="SMART" id="SM00867">
    <property type="entry name" value="YceI"/>
    <property type="match status" value="1"/>
</dbReference>
<feature type="domain" description="Lipid/polyisoprenoid-binding YceI-like" evidence="2">
    <location>
        <begin position="13"/>
        <end position="170"/>
    </location>
</feature>
<evidence type="ECO:0000259" key="2">
    <source>
        <dbReference type="SMART" id="SM00867"/>
    </source>
</evidence>
<name>A0A7W0CQK1_9ACTN</name>
<dbReference type="InterPro" id="IPR036761">
    <property type="entry name" value="TTHA0802/YceI-like_sf"/>
</dbReference>